<comment type="pathway">
    <text evidence="3">Protein modification; protein glycosylation.</text>
</comment>
<evidence type="ECO:0000256" key="7">
    <source>
        <dbReference type="ARBA" id="ARBA00022676"/>
    </source>
</evidence>
<proteinExistence type="inferred from homology"/>
<dbReference type="AlphaFoldDB" id="A0AAV5MNN4"/>
<feature type="transmembrane region" description="Helical" evidence="19">
    <location>
        <begin position="356"/>
        <end position="378"/>
    </location>
</feature>
<accession>A0AAV5MNN4</accession>
<dbReference type="GO" id="GO:0003975">
    <property type="term" value="F:UDP-N-acetylglucosamine-dolichyl-phosphate N-acetylglucosaminephosphotransferase activity"/>
    <property type="evidence" value="ECO:0007669"/>
    <property type="project" value="UniProtKB-EC"/>
</dbReference>
<keyword evidence="7" id="KW-0328">Glycosyltransferase</keyword>
<evidence type="ECO:0000256" key="15">
    <source>
        <dbReference type="ARBA" id="ARBA00029567"/>
    </source>
</evidence>
<evidence type="ECO:0000256" key="12">
    <source>
        <dbReference type="ARBA" id="ARBA00022842"/>
    </source>
</evidence>
<evidence type="ECO:0000256" key="5">
    <source>
        <dbReference type="ARBA" id="ARBA00013225"/>
    </source>
</evidence>
<reference evidence="20 21" key="1">
    <citation type="journal article" date="2021" name="Commun. Biol.">
        <title>The genome of Shorea leprosula (Dipterocarpaceae) highlights the ecological relevance of drought in aseasonal tropical rainforests.</title>
        <authorList>
            <person name="Ng K.K.S."/>
            <person name="Kobayashi M.J."/>
            <person name="Fawcett J.A."/>
            <person name="Hatakeyama M."/>
            <person name="Paape T."/>
            <person name="Ng C.H."/>
            <person name="Ang C.C."/>
            <person name="Tnah L.H."/>
            <person name="Lee C.T."/>
            <person name="Nishiyama T."/>
            <person name="Sese J."/>
            <person name="O'Brien M.J."/>
            <person name="Copetti D."/>
            <person name="Mohd Noor M.I."/>
            <person name="Ong R.C."/>
            <person name="Putra M."/>
            <person name="Sireger I.Z."/>
            <person name="Indrioko S."/>
            <person name="Kosugi Y."/>
            <person name="Izuno A."/>
            <person name="Isagi Y."/>
            <person name="Lee S.L."/>
            <person name="Shimizu K.K."/>
        </authorList>
    </citation>
    <scope>NUCLEOTIDE SEQUENCE [LARGE SCALE GENOMIC DNA]</scope>
    <source>
        <strain evidence="20">214</strain>
    </source>
</reference>
<keyword evidence="9 19" id="KW-0812">Transmembrane</keyword>
<gene>
    <name evidence="20" type="ORF">SLEP1_g56752</name>
</gene>
<evidence type="ECO:0000256" key="19">
    <source>
        <dbReference type="SAM" id="Phobius"/>
    </source>
</evidence>
<dbReference type="EC" id="2.7.8.15" evidence="5"/>
<evidence type="ECO:0000256" key="13">
    <source>
        <dbReference type="ARBA" id="ARBA00022989"/>
    </source>
</evidence>
<dbReference type="GO" id="GO:0046872">
    <property type="term" value="F:metal ion binding"/>
    <property type="evidence" value="ECO:0007669"/>
    <property type="project" value="UniProtKB-KW"/>
</dbReference>
<evidence type="ECO:0000256" key="16">
    <source>
        <dbReference type="ARBA" id="ARBA00033238"/>
    </source>
</evidence>
<dbReference type="PANTHER" id="PTHR10571:SF0">
    <property type="entry name" value="UDP-N-ACETYLGLUCOSAMINE--DOLICHYL-PHOSPHATE N-ACETYLGLUCOSAMINEPHOSPHOTRANSFERASE"/>
    <property type="match status" value="1"/>
</dbReference>
<keyword evidence="21" id="KW-1185">Reference proteome</keyword>
<dbReference type="CDD" id="cd06855">
    <property type="entry name" value="GT_GPT_euk"/>
    <property type="match status" value="1"/>
</dbReference>
<dbReference type="PANTHER" id="PTHR10571">
    <property type="entry name" value="UDP-N-ACETYLGLUCOSAMINE--DOLICHYL-PHOSPHATE N-ACETYLGLUCOSAMINEPHOSPHOTRANSFERASE"/>
    <property type="match status" value="1"/>
</dbReference>
<dbReference type="EMBL" id="BPVZ01000334">
    <property type="protein sequence ID" value="GKV50037.1"/>
    <property type="molecule type" value="Genomic_DNA"/>
</dbReference>
<evidence type="ECO:0000256" key="10">
    <source>
        <dbReference type="ARBA" id="ARBA00022723"/>
    </source>
</evidence>
<keyword evidence="14 19" id="KW-0472">Membrane</keyword>
<comment type="subcellular location">
    <subcellularLocation>
        <location evidence="2">Endoplasmic reticulum membrane</location>
        <topology evidence="2">Multi-pass membrane protein</topology>
    </subcellularLocation>
</comment>
<comment type="function">
    <text evidence="17">UDP-N-acetylglucosamine--dolichyl-phosphate N-acetylglucosaminephosphotransferase that operates in the biosynthetic pathway of dolichol-linked oligosaccharides, the glycan precursors employed in protein asparagine (N)-glycosylation. The assembly of dolichol-linked oligosaccharides begins on the cytosolic side of the endoplasmic reticulum membrane and finishes in its lumen. The sequential addition of sugars to dolichol pyrophosphate produces dolichol-linked oligosaccharides containing fourteen sugars, including two GlcNAcs, nine mannoses and three glucoses. Once assembled, the oligosaccharide is transferred from the lipid to nascent proteins by oligosaccharyltransferases. Catalyzes the initial step of dolichol-linked oligosaccharide biosynthesis, transfering GlcNAc-1-P from cytosolic UDP-GlcNAc onto the carrier lipid dolichyl phosphate (P-dolichol), yielding GlcNAc-P-P-dolichol embedded in the cytoplasmic leaflet of the endoplasmic reticulum membrane.</text>
</comment>
<evidence type="ECO:0000256" key="1">
    <source>
        <dbReference type="ARBA" id="ARBA00001946"/>
    </source>
</evidence>
<dbReference type="GO" id="GO:0016757">
    <property type="term" value="F:glycosyltransferase activity"/>
    <property type="evidence" value="ECO:0007669"/>
    <property type="project" value="UniProtKB-KW"/>
</dbReference>
<dbReference type="Proteomes" id="UP001054252">
    <property type="component" value="Unassembled WGS sequence"/>
</dbReference>
<feature type="transmembrane region" description="Helical" evidence="19">
    <location>
        <begin position="471"/>
        <end position="492"/>
    </location>
</feature>
<organism evidence="20 21">
    <name type="scientific">Rubroshorea leprosula</name>
    <dbReference type="NCBI Taxonomy" id="152421"/>
    <lineage>
        <taxon>Eukaryota</taxon>
        <taxon>Viridiplantae</taxon>
        <taxon>Streptophyta</taxon>
        <taxon>Embryophyta</taxon>
        <taxon>Tracheophyta</taxon>
        <taxon>Spermatophyta</taxon>
        <taxon>Magnoliopsida</taxon>
        <taxon>eudicotyledons</taxon>
        <taxon>Gunneridae</taxon>
        <taxon>Pentapetalae</taxon>
        <taxon>rosids</taxon>
        <taxon>malvids</taxon>
        <taxon>Malvales</taxon>
        <taxon>Dipterocarpaceae</taxon>
        <taxon>Rubroshorea</taxon>
    </lineage>
</organism>
<evidence type="ECO:0000256" key="8">
    <source>
        <dbReference type="ARBA" id="ARBA00022679"/>
    </source>
</evidence>
<dbReference type="InterPro" id="IPR000715">
    <property type="entry name" value="Glycosyl_transferase_4"/>
</dbReference>
<feature type="transmembrane region" description="Helical" evidence="19">
    <location>
        <begin position="439"/>
        <end position="459"/>
    </location>
</feature>
<dbReference type="GO" id="GO:0005789">
    <property type="term" value="C:endoplasmic reticulum membrane"/>
    <property type="evidence" value="ECO:0007669"/>
    <property type="project" value="UniProtKB-SubCell"/>
</dbReference>
<protein>
    <recommendedName>
        <fullName evidence="6">UDP-N-acetylglucosamine--dolichyl-phosphate N-acetylglucosaminephosphotransferase</fullName>
        <ecNumber evidence="5">2.7.8.15</ecNumber>
    </recommendedName>
    <alternativeName>
        <fullName evidence="15">GlcNAc-1-P transferase</fullName>
    </alternativeName>
    <alternativeName>
        <fullName evidence="16">N-acetylglucosamine-1-phosphate transferase</fullName>
    </alternativeName>
</protein>
<dbReference type="GO" id="GO:0006488">
    <property type="term" value="P:dolichol-linked oligosaccharide biosynthetic process"/>
    <property type="evidence" value="ECO:0007669"/>
    <property type="project" value="InterPro"/>
</dbReference>
<evidence type="ECO:0000313" key="20">
    <source>
        <dbReference type="EMBL" id="GKV50037.1"/>
    </source>
</evidence>
<evidence type="ECO:0000256" key="11">
    <source>
        <dbReference type="ARBA" id="ARBA00022824"/>
    </source>
</evidence>
<keyword evidence="10" id="KW-0479">Metal-binding</keyword>
<comment type="cofactor">
    <cofactor evidence="1">
        <name>Mg(2+)</name>
        <dbReference type="ChEBI" id="CHEBI:18420"/>
    </cofactor>
</comment>
<keyword evidence="12" id="KW-0460">Magnesium</keyword>
<evidence type="ECO:0000256" key="9">
    <source>
        <dbReference type="ARBA" id="ARBA00022692"/>
    </source>
</evidence>
<dbReference type="InterPro" id="IPR033895">
    <property type="entry name" value="GPT"/>
</dbReference>
<evidence type="ECO:0000256" key="2">
    <source>
        <dbReference type="ARBA" id="ARBA00004477"/>
    </source>
</evidence>
<evidence type="ECO:0000256" key="6">
    <source>
        <dbReference type="ARBA" id="ARBA00017659"/>
    </source>
</evidence>
<keyword evidence="11" id="KW-0256">Endoplasmic reticulum</keyword>
<evidence type="ECO:0000313" key="21">
    <source>
        <dbReference type="Proteomes" id="UP001054252"/>
    </source>
</evidence>
<comment type="similarity">
    <text evidence="4">Belongs to the glycosyltransferase 4 family.</text>
</comment>
<keyword evidence="8" id="KW-0808">Transferase</keyword>
<comment type="catalytic activity">
    <reaction evidence="18">
        <text>a di-trans,poly-cis-dolichyl phosphate + UDP-N-acetyl-alpha-D-glucosamine = an N-acetyl-alpha-D-glucosaminyl-diphospho-di-trans,poly-cis-dolichol + UMP</text>
        <dbReference type="Rhea" id="RHEA:13289"/>
        <dbReference type="Rhea" id="RHEA-COMP:19498"/>
        <dbReference type="Rhea" id="RHEA-COMP:19507"/>
        <dbReference type="ChEBI" id="CHEBI:57683"/>
        <dbReference type="ChEBI" id="CHEBI:57705"/>
        <dbReference type="ChEBI" id="CHEBI:57865"/>
        <dbReference type="ChEBI" id="CHEBI:58427"/>
        <dbReference type="EC" id="2.7.8.15"/>
    </reaction>
    <physiologicalReaction direction="left-to-right" evidence="18">
        <dbReference type="Rhea" id="RHEA:13290"/>
    </physiologicalReaction>
</comment>
<feature type="transmembrane region" description="Helical" evidence="19">
    <location>
        <begin position="256"/>
        <end position="278"/>
    </location>
</feature>
<feature type="transmembrane region" description="Helical" evidence="19">
    <location>
        <begin position="504"/>
        <end position="532"/>
    </location>
</feature>
<evidence type="ECO:0000256" key="3">
    <source>
        <dbReference type="ARBA" id="ARBA00004922"/>
    </source>
</evidence>
<evidence type="ECO:0000256" key="4">
    <source>
        <dbReference type="ARBA" id="ARBA00009317"/>
    </source>
</evidence>
<name>A0AAV5MNN4_9ROSI</name>
<comment type="caution">
    <text evidence="20">The sequence shown here is derived from an EMBL/GenBank/DDBJ whole genome shotgun (WGS) entry which is preliminary data.</text>
</comment>
<evidence type="ECO:0000256" key="14">
    <source>
        <dbReference type="ARBA" id="ARBA00023136"/>
    </source>
</evidence>
<dbReference type="Pfam" id="PF00953">
    <property type="entry name" value="Glycos_transf_4"/>
    <property type="match status" value="1"/>
</dbReference>
<keyword evidence="13 19" id="KW-1133">Transmembrane helix</keyword>
<feature type="transmembrane region" description="Helical" evidence="19">
    <location>
        <begin position="224"/>
        <end position="244"/>
    </location>
</feature>
<feature type="transmembrane region" description="Helical" evidence="19">
    <location>
        <begin position="324"/>
        <end position="344"/>
    </location>
</feature>
<evidence type="ECO:0000256" key="17">
    <source>
        <dbReference type="ARBA" id="ARBA00044717"/>
    </source>
</evidence>
<evidence type="ECO:0000256" key="18">
    <source>
        <dbReference type="ARBA" id="ARBA00045078"/>
    </source>
</evidence>
<sequence>MTYLPGRLTRDNSFTIVDRLLKSPKIQLVTDQGVPEIALFNSTTRVASKISARCHGKRASSGRTPEIIKGQVTTRPPAVTLTRTSSLEMALCTWPLPMRAQLWFASSPLFVLPFSSAIDKVGRKLLKLPNRPNTQTGLCITGLGYHQLVQAEGASVQAYPRDQRHVGQGMLTHADVCQHQGAINTPQLPPMKCWIAKLPKHLLFSIPCFYLLFYHYNIEQELKRSILINAGVSLAGIFVTLEMIPVASRYVLSRSLFGVLIHLGNWVYVGFAIPFRLINWASSSWSWQSCSSILTSQQIQTSRVSTRKFQKIEKLLMPDTNFEWLVECNAALASICFMTLLGFVDDVLDVPWRVKLLLPSFATLPLLMAYAGHTTIIIPKPLIPYVGLEVLDLDGIPFLSNWLFALFQDVVDGSINYIWHFWQSSARISFHAGLNGLEVGQTVVIAFAIMVHNIMQIGAFSNPECQHAHAFSIYLVQPLLATSLALLSYNWYPSSVFVGDTYSVFAGMTMAVIGILGHYSCILCTFQYIYIFPFHPKAPSGRERLIHKSKTTQGVFAV</sequence>